<feature type="compositionally biased region" description="Basic and acidic residues" evidence="1">
    <location>
        <begin position="270"/>
        <end position="286"/>
    </location>
</feature>
<comment type="caution">
    <text evidence="2">The sequence shown here is derived from an EMBL/GenBank/DDBJ whole genome shotgun (WGS) entry which is preliminary data.</text>
</comment>
<accession>X6MXK6</accession>
<feature type="non-terminal residue" evidence="2">
    <location>
        <position position="1"/>
    </location>
</feature>
<dbReference type="Proteomes" id="UP000023152">
    <property type="component" value="Unassembled WGS sequence"/>
</dbReference>
<evidence type="ECO:0000313" key="3">
    <source>
        <dbReference type="Proteomes" id="UP000023152"/>
    </source>
</evidence>
<evidence type="ECO:0000256" key="1">
    <source>
        <dbReference type="SAM" id="MobiDB-lite"/>
    </source>
</evidence>
<sequence>SPFRNNDLIQIEMETNPIMSDADARILIDVKPIQIVWNVGWVKTMTEFFTIAKPTIPTVHEPSLSEPLLSEELETLAKTAVHGDGGGGGGGLHAPTLSSPVVNWSSQETATQLRSKKTDWKQKRQRQLLSLLAQKIQNEIAIDVNGLVILIPEDSTDKESRILVAEIASFGLSNELPFRLLHKKDFVPITAKSAIIEPMRVPLQPFGSSADPFANDSTKSLPNGLGFRFDESETSISMFQPRMHASTVSGTESEGKDLLEAIQDLEQVPGKEKEVRFATDTPRRMSDISNSTPRLLTLEASVPVTPRERQAHENDDTESLTNLSTRSSVKGRSSFVFQMIKKSRKQPGVLLSTFDTVRSHPHKYDTVYLHQQNSSLFLFDSIDKFLSKNYSRSTYQ</sequence>
<keyword evidence="3" id="KW-1185">Reference proteome</keyword>
<proteinExistence type="predicted"/>
<feature type="non-terminal residue" evidence="2">
    <location>
        <position position="396"/>
    </location>
</feature>
<gene>
    <name evidence="2" type="ORF">RFI_19062</name>
</gene>
<evidence type="ECO:0000313" key="2">
    <source>
        <dbReference type="EMBL" id="ETO18217.1"/>
    </source>
</evidence>
<reference evidence="2 3" key="1">
    <citation type="journal article" date="2013" name="Curr. Biol.">
        <title>The Genome of the Foraminiferan Reticulomyxa filosa.</title>
        <authorList>
            <person name="Glockner G."/>
            <person name="Hulsmann N."/>
            <person name="Schleicher M."/>
            <person name="Noegel A.A."/>
            <person name="Eichinger L."/>
            <person name="Gallinger C."/>
            <person name="Pawlowski J."/>
            <person name="Sierra R."/>
            <person name="Euteneuer U."/>
            <person name="Pillet L."/>
            <person name="Moustafa A."/>
            <person name="Platzer M."/>
            <person name="Groth M."/>
            <person name="Szafranski K."/>
            <person name="Schliwa M."/>
        </authorList>
    </citation>
    <scope>NUCLEOTIDE SEQUENCE [LARGE SCALE GENOMIC DNA]</scope>
</reference>
<protein>
    <submittedName>
        <fullName evidence="2">Uncharacterized protein</fullName>
    </submittedName>
</protein>
<organism evidence="2 3">
    <name type="scientific">Reticulomyxa filosa</name>
    <dbReference type="NCBI Taxonomy" id="46433"/>
    <lineage>
        <taxon>Eukaryota</taxon>
        <taxon>Sar</taxon>
        <taxon>Rhizaria</taxon>
        <taxon>Retaria</taxon>
        <taxon>Foraminifera</taxon>
        <taxon>Monothalamids</taxon>
        <taxon>Reticulomyxidae</taxon>
        <taxon>Reticulomyxa</taxon>
    </lineage>
</organism>
<dbReference type="EMBL" id="ASPP01015314">
    <property type="protein sequence ID" value="ETO18217.1"/>
    <property type="molecule type" value="Genomic_DNA"/>
</dbReference>
<feature type="region of interest" description="Disordered" evidence="1">
    <location>
        <begin position="270"/>
        <end position="326"/>
    </location>
</feature>
<name>X6MXK6_RETFI</name>
<dbReference type="AlphaFoldDB" id="X6MXK6"/>